<dbReference type="AlphaFoldDB" id="A0A640VU37"/>
<dbReference type="EMBL" id="BLIV01000007">
    <property type="protein sequence ID" value="GFE51703.1"/>
    <property type="molecule type" value="Genomic_DNA"/>
</dbReference>
<dbReference type="OrthoDB" id="9814760at2"/>
<gene>
    <name evidence="3" type="ORF">So717_34560</name>
</gene>
<feature type="chain" id="PRO_5024888005" description="PET hydrolase/cutinase-like domain-containing protein" evidence="1">
    <location>
        <begin position="25"/>
        <end position="351"/>
    </location>
</feature>
<dbReference type="SUPFAM" id="SSF53474">
    <property type="entry name" value="alpha/beta-Hydrolases"/>
    <property type="match status" value="1"/>
</dbReference>
<accession>A0A640VU37</accession>
<keyword evidence="4" id="KW-1185">Reference proteome</keyword>
<evidence type="ECO:0000259" key="2">
    <source>
        <dbReference type="Pfam" id="PF12740"/>
    </source>
</evidence>
<comment type="caution">
    <text evidence="3">The sequence shown here is derived from an EMBL/GenBank/DDBJ whole genome shotgun (WGS) entry which is preliminary data.</text>
</comment>
<dbReference type="InterPro" id="IPR041127">
    <property type="entry name" value="PET_hydrolase/cutinase-like"/>
</dbReference>
<evidence type="ECO:0000256" key="1">
    <source>
        <dbReference type="SAM" id="SignalP"/>
    </source>
</evidence>
<dbReference type="PANTHER" id="PTHR33428">
    <property type="entry name" value="CHLOROPHYLLASE-2, CHLOROPLASTIC"/>
    <property type="match status" value="1"/>
</dbReference>
<dbReference type="Proteomes" id="UP000436522">
    <property type="component" value="Unassembled WGS sequence"/>
</dbReference>
<feature type="domain" description="PET hydrolase/cutinase-like" evidence="2">
    <location>
        <begin position="82"/>
        <end position="186"/>
    </location>
</feature>
<feature type="signal peptide" evidence="1">
    <location>
        <begin position="1"/>
        <end position="24"/>
    </location>
</feature>
<protein>
    <recommendedName>
        <fullName evidence="2">PET hydrolase/cutinase-like domain-containing protein</fullName>
    </recommendedName>
</protein>
<proteinExistence type="predicted"/>
<dbReference type="RefSeq" id="WP_159979710.1">
    <property type="nucleotide sequence ID" value="NZ_BLIV01000007.1"/>
</dbReference>
<dbReference type="InterPro" id="IPR016986">
    <property type="entry name" value="UCP031982_abhydr"/>
</dbReference>
<dbReference type="PIRSF" id="PIRSF031982">
    <property type="entry name" value="UCP031982_abhydr"/>
    <property type="match status" value="1"/>
</dbReference>
<evidence type="ECO:0000313" key="4">
    <source>
        <dbReference type="Proteomes" id="UP000436522"/>
    </source>
</evidence>
<keyword evidence="1" id="KW-0732">Signal</keyword>
<organism evidence="3 4">
    <name type="scientific">Roseobacter cerasinus</name>
    <dbReference type="NCBI Taxonomy" id="2602289"/>
    <lineage>
        <taxon>Bacteria</taxon>
        <taxon>Pseudomonadati</taxon>
        <taxon>Pseudomonadota</taxon>
        <taxon>Alphaproteobacteria</taxon>
        <taxon>Rhodobacterales</taxon>
        <taxon>Roseobacteraceae</taxon>
        <taxon>Roseobacter</taxon>
    </lineage>
</organism>
<name>A0A640VU37_9RHOB</name>
<dbReference type="PANTHER" id="PTHR33428:SF14">
    <property type="entry name" value="CARBOXYLESTERASE TYPE B DOMAIN-CONTAINING PROTEIN"/>
    <property type="match status" value="1"/>
</dbReference>
<reference evidence="3 4" key="1">
    <citation type="submission" date="2019-12" db="EMBL/GenBank/DDBJ databases">
        <title>Roseobacter cerasinus sp. nov., isolated from seawater around aquaculture.</title>
        <authorList>
            <person name="Muramatsu S."/>
            <person name="Takabe Y."/>
            <person name="Mori K."/>
            <person name="Takaichi S."/>
            <person name="Hanada S."/>
        </authorList>
    </citation>
    <scope>NUCLEOTIDE SEQUENCE [LARGE SCALE GENOMIC DNA]</scope>
    <source>
        <strain evidence="3 4">AI77</strain>
    </source>
</reference>
<sequence length="351" mass="38012">MNSNMRQICLSAMLAIGFALPGEAADFAPAVAEFKAAHPDMERRMKGHIWYPSHAKDVERLLRGSAVWRDINGHLDARIAPGVFPVVLISHGMYGNTMNQAWLAKRLAAEGVIVIQPNHPGTASFDRDPDEARQLWLRATDLSVALDQALTDPRFADHIDPTRVAAAGHSLGGYTVMAAAGARHDVAHYAASCAEIPERTDCEVIDMWKVGADPADHAALQSDRSDPRIRTVIPMDLGGAQTFAPESLAEIGLPVLVLGAGRADMLDQEVESGALAAALPADKVTYIEVEDAGHFDYMGICTDEGYDVLKREVPGDEIVCVKGQAERMARHDEIFELIMAHLRAVDVIPQG</sequence>
<dbReference type="InterPro" id="IPR029058">
    <property type="entry name" value="AB_hydrolase_fold"/>
</dbReference>
<dbReference type="Pfam" id="PF12740">
    <property type="entry name" value="PETase"/>
    <property type="match status" value="1"/>
</dbReference>
<dbReference type="Gene3D" id="3.40.50.1820">
    <property type="entry name" value="alpha/beta hydrolase"/>
    <property type="match status" value="1"/>
</dbReference>
<evidence type="ECO:0000313" key="3">
    <source>
        <dbReference type="EMBL" id="GFE51703.1"/>
    </source>
</evidence>